<proteinExistence type="predicted"/>
<keyword evidence="2" id="KW-1185">Reference proteome</keyword>
<protein>
    <submittedName>
        <fullName evidence="1">Uncharacterized protein</fullName>
    </submittedName>
</protein>
<dbReference type="EMBL" id="MU005769">
    <property type="protein sequence ID" value="KAF2710635.1"/>
    <property type="molecule type" value="Genomic_DNA"/>
</dbReference>
<reference evidence="1" key="1">
    <citation type="journal article" date="2020" name="Stud. Mycol.">
        <title>101 Dothideomycetes genomes: a test case for predicting lifestyles and emergence of pathogens.</title>
        <authorList>
            <person name="Haridas S."/>
            <person name="Albert R."/>
            <person name="Binder M."/>
            <person name="Bloem J."/>
            <person name="Labutti K."/>
            <person name="Salamov A."/>
            <person name="Andreopoulos B."/>
            <person name="Baker S."/>
            <person name="Barry K."/>
            <person name="Bills G."/>
            <person name="Bluhm B."/>
            <person name="Cannon C."/>
            <person name="Castanera R."/>
            <person name="Culley D."/>
            <person name="Daum C."/>
            <person name="Ezra D."/>
            <person name="Gonzalez J."/>
            <person name="Henrissat B."/>
            <person name="Kuo A."/>
            <person name="Liang C."/>
            <person name="Lipzen A."/>
            <person name="Lutzoni F."/>
            <person name="Magnuson J."/>
            <person name="Mondo S."/>
            <person name="Nolan M."/>
            <person name="Ohm R."/>
            <person name="Pangilinan J."/>
            <person name="Park H.-J."/>
            <person name="Ramirez L."/>
            <person name="Alfaro M."/>
            <person name="Sun H."/>
            <person name="Tritt A."/>
            <person name="Yoshinaga Y."/>
            <person name="Zwiers L.-H."/>
            <person name="Turgeon B."/>
            <person name="Goodwin S."/>
            <person name="Spatafora J."/>
            <person name="Crous P."/>
            <person name="Grigoriev I."/>
        </authorList>
    </citation>
    <scope>NUCLEOTIDE SEQUENCE</scope>
    <source>
        <strain evidence="1">CBS 279.74</strain>
    </source>
</reference>
<dbReference type="AlphaFoldDB" id="A0A6G1KDL8"/>
<dbReference type="OrthoDB" id="5426982at2759"/>
<dbReference type="Proteomes" id="UP000799428">
    <property type="component" value="Unassembled WGS sequence"/>
</dbReference>
<evidence type="ECO:0000313" key="2">
    <source>
        <dbReference type="Proteomes" id="UP000799428"/>
    </source>
</evidence>
<sequence length="226" mass="25363">MDEPNSINGKPESKQEALMRLLCHYLIYIGKATSLLDAASDERALVDKWRSHWNKPAAFTWNPSNGLEMHYRIQPPAEWIVSSNEDESMSSIDSDLSEMDDGDEFGFTVNSDLLKCAACDMFWAMLDTNGLCQNCQFPFDAEWDLQGLKTKSTADAPFASIAIPLHAEPSFEHYWALPSAPEIGSEGPGIIPSNDSMDQEFFGETYSFHIFDNDTDFAVTPEWSLI</sequence>
<evidence type="ECO:0000313" key="1">
    <source>
        <dbReference type="EMBL" id="KAF2710635.1"/>
    </source>
</evidence>
<accession>A0A6G1KDL8</accession>
<name>A0A6G1KDL8_9PLEO</name>
<gene>
    <name evidence="1" type="ORF">K504DRAFT_467034</name>
</gene>
<organism evidence="1 2">
    <name type="scientific">Pleomassaria siparia CBS 279.74</name>
    <dbReference type="NCBI Taxonomy" id="1314801"/>
    <lineage>
        <taxon>Eukaryota</taxon>
        <taxon>Fungi</taxon>
        <taxon>Dikarya</taxon>
        <taxon>Ascomycota</taxon>
        <taxon>Pezizomycotina</taxon>
        <taxon>Dothideomycetes</taxon>
        <taxon>Pleosporomycetidae</taxon>
        <taxon>Pleosporales</taxon>
        <taxon>Pleomassariaceae</taxon>
        <taxon>Pleomassaria</taxon>
    </lineage>
</organism>